<comment type="similarity">
    <text evidence="1 2">Belongs to the universal stress protein A family.</text>
</comment>
<dbReference type="Proteomes" id="UP001172142">
    <property type="component" value="Unassembled WGS sequence"/>
</dbReference>
<dbReference type="RefSeq" id="WP_301857481.1">
    <property type="nucleotide sequence ID" value="NZ_JAUJWU010000005.1"/>
</dbReference>
<gene>
    <name evidence="4" type="ORF">QWY13_17050</name>
</gene>
<dbReference type="Pfam" id="PF00582">
    <property type="entry name" value="Usp"/>
    <property type="match status" value="1"/>
</dbReference>
<dbReference type="InterPro" id="IPR014729">
    <property type="entry name" value="Rossmann-like_a/b/a_fold"/>
</dbReference>
<keyword evidence="5" id="KW-1185">Reference proteome</keyword>
<dbReference type="PRINTS" id="PR01438">
    <property type="entry name" value="UNVRSLSTRESS"/>
</dbReference>
<sequence length="153" mass="16928">MTFVYNHILVAVDGSHEAQWAFKKSIEIAKRNNAELNLIHVVDLRSYTAITRNVPNIDDRAFNHGRKLLDRYKEEALAAGVPVVNVFVAPGSPNTIITRDYAKRVKADLIVCGAQGLNAFEHFIMGSVSEHIVGSSPCDVLVVRRDESQKAGE</sequence>
<protein>
    <recommendedName>
        <fullName evidence="2">Universal stress protein</fullName>
    </recommendedName>
</protein>
<dbReference type="Gene3D" id="3.40.50.620">
    <property type="entry name" value="HUPs"/>
    <property type="match status" value="1"/>
</dbReference>
<evidence type="ECO:0000256" key="2">
    <source>
        <dbReference type="PIRNR" id="PIRNR006276"/>
    </source>
</evidence>
<dbReference type="PANTHER" id="PTHR46268:SF6">
    <property type="entry name" value="UNIVERSAL STRESS PROTEIN UP12"/>
    <property type="match status" value="1"/>
</dbReference>
<accession>A0ABT8NIA5</accession>
<dbReference type="SUPFAM" id="SSF52402">
    <property type="entry name" value="Adenine nucleotide alpha hydrolases-like"/>
    <property type="match status" value="1"/>
</dbReference>
<evidence type="ECO:0000256" key="1">
    <source>
        <dbReference type="ARBA" id="ARBA00008791"/>
    </source>
</evidence>
<proteinExistence type="inferred from homology"/>
<dbReference type="PIRSF" id="PIRSF006276">
    <property type="entry name" value="UspA"/>
    <property type="match status" value="1"/>
</dbReference>
<dbReference type="PANTHER" id="PTHR46268">
    <property type="entry name" value="STRESS RESPONSE PROTEIN NHAX"/>
    <property type="match status" value="1"/>
</dbReference>
<comment type="subcellular location">
    <subcellularLocation>
        <location evidence="2">Cytoplasm</location>
    </subcellularLocation>
</comment>
<dbReference type="InterPro" id="IPR006015">
    <property type="entry name" value="Universal_stress_UspA"/>
</dbReference>
<evidence type="ECO:0000313" key="5">
    <source>
        <dbReference type="Proteomes" id="UP001172142"/>
    </source>
</evidence>
<organism evidence="4 5">
    <name type="scientific">Planococcus shenhongbingii</name>
    <dbReference type="NCBI Taxonomy" id="3058398"/>
    <lineage>
        <taxon>Bacteria</taxon>
        <taxon>Bacillati</taxon>
        <taxon>Bacillota</taxon>
        <taxon>Bacilli</taxon>
        <taxon>Bacillales</taxon>
        <taxon>Caryophanaceae</taxon>
        <taxon>Planococcus</taxon>
    </lineage>
</organism>
<evidence type="ECO:0000259" key="3">
    <source>
        <dbReference type="Pfam" id="PF00582"/>
    </source>
</evidence>
<reference evidence="4 5" key="1">
    <citation type="submission" date="2023-07" db="EMBL/GenBank/DDBJ databases">
        <title>Novel species in genus Planococcus.</title>
        <authorList>
            <person name="Ning S."/>
        </authorList>
    </citation>
    <scope>NUCLEOTIDE SEQUENCE [LARGE SCALE GENOMIC DNA]</scope>
    <source>
        <strain evidence="4 5">N017</strain>
    </source>
</reference>
<evidence type="ECO:0000313" key="4">
    <source>
        <dbReference type="EMBL" id="MDN7247190.1"/>
    </source>
</evidence>
<comment type="caution">
    <text evidence="4">The sequence shown here is derived from an EMBL/GenBank/DDBJ whole genome shotgun (WGS) entry which is preliminary data.</text>
</comment>
<keyword evidence="2" id="KW-0963">Cytoplasm</keyword>
<dbReference type="EMBL" id="JAUJWU010000005">
    <property type="protein sequence ID" value="MDN7247190.1"/>
    <property type="molecule type" value="Genomic_DNA"/>
</dbReference>
<name>A0ABT8NIA5_9BACL</name>
<dbReference type="CDD" id="cd00293">
    <property type="entry name" value="USP-like"/>
    <property type="match status" value="1"/>
</dbReference>
<dbReference type="InterPro" id="IPR006016">
    <property type="entry name" value="UspA"/>
</dbReference>
<feature type="domain" description="UspA" evidence="3">
    <location>
        <begin position="5"/>
        <end position="144"/>
    </location>
</feature>